<name>A0AA86AMD1_SULMK</name>
<dbReference type="KEGG" id="smul:SMUL_1854"/>
<gene>
    <name evidence="1" type="ORF">SMUL_1854</name>
</gene>
<dbReference type="RefSeq" id="WP_051492689.1">
    <property type="nucleotide sequence ID" value="NZ_CP007201.1"/>
</dbReference>
<proteinExistence type="predicted"/>
<accession>A0AA86AMD1</accession>
<dbReference type="AlphaFoldDB" id="A0AA86AMD1"/>
<dbReference type="Proteomes" id="UP000019322">
    <property type="component" value="Chromosome"/>
</dbReference>
<reference evidence="1 2" key="1">
    <citation type="journal article" date="2014" name="Environ. Microbiol.">
        <title>Insights into organohalide respiration and the versatile catabolism of Sulfurospirillum multivorans gained from comparative genomics and physiological studies.</title>
        <authorList>
            <person name="Goris T."/>
            <person name="Schubert T."/>
            <person name="Gadkari J."/>
            <person name="Wubet T."/>
            <person name="Tarkka M."/>
            <person name="Buscot F."/>
            <person name="Adrian L."/>
            <person name="Diekert G."/>
        </authorList>
    </citation>
    <scope>NUCLEOTIDE SEQUENCE [LARGE SCALE GENOMIC DNA]</scope>
    <source>
        <strain evidence="2">DM 12446 / JCM 15788 / NBRC 109480</strain>
    </source>
</reference>
<organism evidence="1 2">
    <name type="scientific">Sulfurospirillum multivorans (strain DM 12446 / JCM 15788 / NBRC 109480)</name>
    <dbReference type="NCBI Taxonomy" id="1150621"/>
    <lineage>
        <taxon>Bacteria</taxon>
        <taxon>Pseudomonadati</taxon>
        <taxon>Campylobacterota</taxon>
        <taxon>Epsilonproteobacteria</taxon>
        <taxon>Campylobacterales</taxon>
        <taxon>Sulfurospirillaceae</taxon>
        <taxon>Sulfurospirillum</taxon>
    </lineage>
</organism>
<sequence>MQDEIKTKTVDGAIGTIHKESEKMDSEIILYRCINEVKEYAKGRFSDVKRGAETPRLAALMLEKYVVGFVNALRCIERDQNLNISHEIQKLGDKLCLEIDPDLKENTKLRWDARPADLNLNP</sequence>
<dbReference type="EMBL" id="CP007201">
    <property type="protein sequence ID" value="AHJ13109.1"/>
    <property type="molecule type" value="Genomic_DNA"/>
</dbReference>
<evidence type="ECO:0000313" key="2">
    <source>
        <dbReference type="Proteomes" id="UP000019322"/>
    </source>
</evidence>
<protein>
    <submittedName>
        <fullName evidence="1">Uncharacterized protein</fullName>
    </submittedName>
</protein>
<evidence type="ECO:0000313" key="1">
    <source>
        <dbReference type="EMBL" id="AHJ13109.1"/>
    </source>
</evidence>